<dbReference type="InterPro" id="IPR015365">
    <property type="entry name" value="Elong-fact-P_C"/>
</dbReference>
<dbReference type="InterPro" id="IPR013185">
    <property type="entry name" value="Transl_elong_KOW-like"/>
</dbReference>
<gene>
    <name evidence="9" type="ORF">LCGC14_0984780</name>
</gene>
<dbReference type="InterPro" id="IPR001059">
    <property type="entry name" value="Transl_elong_P/YeiP_cen"/>
</dbReference>
<evidence type="ECO:0000256" key="2">
    <source>
        <dbReference type="ARBA" id="ARBA00004815"/>
    </source>
</evidence>
<dbReference type="CDD" id="cd05794">
    <property type="entry name" value="S1_EF-P_repeat_2"/>
    <property type="match status" value="1"/>
</dbReference>
<keyword evidence="5" id="KW-0251">Elongation factor</keyword>
<keyword evidence="4" id="KW-0963">Cytoplasm</keyword>
<evidence type="ECO:0000259" key="7">
    <source>
        <dbReference type="SMART" id="SM00841"/>
    </source>
</evidence>
<dbReference type="CDD" id="cd04470">
    <property type="entry name" value="S1_EF-P_repeat_1"/>
    <property type="match status" value="1"/>
</dbReference>
<dbReference type="HAMAP" id="MF_00141">
    <property type="entry name" value="EF_P"/>
    <property type="match status" value="1"/>
</dbReference>
<comment type="similarity">
    <text evidence="3">Belongs to the elongation factor P family.</text>
</comment>
<dbReference type="FunFam" id="2.40.50.140:FF:000009">
    <property type="entry name" value="Elongation factor P"/>
    <property type="match status" value="1"/>
</dbReference>
<dbReference type="SUPFAM" id="SSF50104">
    <property type="entry name" value="Translation proteins SH3-like domain"/>
    <property type="match status" value="1"/>
</dbReference>
<dbReference type="NCBIfam" id="TIGR00038">
    <property type="entry name" value="efp"/>
    <property type="match status" value="1"/>
</dbReference>
<dbReference type="Pfam" id="PF09285">
    <property type="entry name" value="Elong-fact-P_C"/>
    <property type="match status" value="1"/>
</dbReference>
<accession>A0A0F9N7J7</accession>
<comment type="subcellular location">
    <subcellularLocation>
        <location evidence="1">Cytoplasm</location>
    </subcellularLocation>
</comment>
<dbReference type="Pfam" id="PF08207">
    <property type="entry name" value="EFP_N"/>
    <property type="match status" value="1"/>
</dbReference>
<dbReference type="PROSITE" id="PS01275">
    <property type="entry name" value="EFP"/>
    <property type="match status" value="1"/>
</dbReference>
<evidence type="ECO:0000256" key="4">
    <source>
        <dbReference type="ARBA" id="ARBA00022490"/>
    </source>
</evidence>
<dbReference type="GO" id="GO:0003746">
    <property type="term" value="F:translation elongation factor activity"/>
    <property type="evidence" value="ECO:0007669"/>
    <property type="project" value="UniProtKB-KW"/>
</dbReference>
<proteinExistence type="inferred from homology"/>
<organism evidence="9">
    <name type="scientific">marine sediment metagenome</name>
    <dbReference type="NCBI Taxonomy" id="412755"/>
    <lineage>
        <taxon>unclassified sequences</taxon>
        <taxon>metagenomes</taxon>
        <taxon>ecological metagenomes</taxon>
    </lineage>
</organism>
<dbReference type="FunFam" id="2.30.30.30:FF:000003">
    <property type="entry name" value="Elongation factor P"/>
    <property type="match status" value="1"/>
</dbReference>
<dbReference type="InterPro" id="IPR008991">
    <property type="entry name" value="Translation_prot_SH3-like_sf"/>
</dbReference>
<reference evidence="9" key="1">
    <citation type="journal article" date="2015" name="Nature">
        <title>Complex archaea that bridge the gap between prokaryotes and eukaryotes.</title>
        <authorList>
            <person name="Spang A."/>
            <person name="Saw J.H."/>
            <person name="Jorgensen S.L."/>
            <person name="Zaremba-Niedzwiedzka K."/>
            <person name="Martijn J."/>
            <person name="Lind A.E."/>
            <person name="van Eijk R."/>
            <person name="Schleper C."/>
            <person name="Guy L."/>
            <person name="Ettema T.J."/>
        </authorList>
    </citation>
    <scope>NUCLEOTIDE SEQUENCE</scope>
</reference>
<evidence type="ECO:0000259" key="8">
    <source>
        <dbReference type="SMART" id="SM01185"/>
    </source>
</evidence>
<comment type="pathway">
    <text evidence="2">Protein biosynthesis; polypeptide chain elongation.</text>
</comment>
<feature type="domain" description="Elongation factor P C-terminal" evidence="7">
    <location>
        <begin position="129"/>
        <end position="184"/>
    </location>
</feature>
<dbReference type="PANTHER" id="PTHR30053">
    <property type="entry name" value="ELONGATION FACTOR P"/>
    <property type="match status" value="1"/>
</dbReference>
<evidence type="ECO:0000256" key="1">
    <source>
        <dbReference type="ARBA" id="ARBA00004496"/>
    </source>
</evidence>
<dbReference type="PANTHER" id="PTHR30053:SF12">
    <property type="entry name" value="ELONGATION FACTOR P (EF-P) FAMILY PROTEIN"/>
    <property type="match status" value="1"/>
</dbReference>
<keyword evidence="6" id="KW-0648">Protein biosynthesis</keyword>
<dbReference type="NCBIfam" id="NF001810">
    <property type="entry name" value="PRK00529.1"/>
    <property type="match status" value="1"/>
</dbReference>
<dbReference type="SUPFAM" id="SSF50249">
    <property type="entry name" value="Nucleic acid-binding proteins"/>
    <property type="match status" value="2"/>
</dbReference>
<dbReference type="InterPro" id="IPR012340">
    <property type="entry name" value="NA-bd_OB-fold"/>
</dbReference>
<sequence length="185" mass="21176">MVNANDLRVGMTIELQGELWTLEGFQHVKRGRGGAFVRVRLKNLHGQQSIRKVFSPEQKIKDAFITERKAQYLYREREDFHFMDLETFEDKIISGTNLGEKTNFFKENMEVTMQLYEDKVIGIEIPIFVELRVKKAAPGLRGDTVGSASKSVILESGYDLSVPLFIKEGDIVRIDTRSKEYAGRA</sequence>
<evidence type="ECO:0000256" key="6">
    <source>
        <dbReference type="ARBA" id="ARBA00022917"/>
    </source>
</evidence>
<protein>
    <recommendedName>
        <fullName evidence="10">Elongation factor P C-terminal domain-containing protein</fullName>
    </recommendedName>
</protein>
<dbReference type="UniPathway" id="UPA00345"/>
<evidence type="ECO:0008006" key="10">
    <source>
        <dbReference type="Google" id="ProtNLM"/>
    </source>
</evidence>
<dbReference type="GO" id="GO:0005829">
    <property type="term" value="C:cytosol"/>
    <property type="evidence" value="ECO:0007669"/>
    <property type="project" value="UniProtKB-ARBA"/>
</dbReference>
<dbReference type="AlphaFoldDB" id="A0A0F9N7J7"/>
<dbReference type="SMART" id="SM00841">
    <property type="entry name" value="Elong-fact-P_C"/>
    <property type="match status" value="1"/>
</dbReference>
<evidence type="ECO:0000256" key="5">
    <source>
        <dbReference type="ARBA" id="ARBA00022768"/>
    </source>
</evidence>
<evidence type="ECO:0000313" key="9">
    <source>
        <dbReference type="EMBL" id="KKN15560.1"/>
    </source>
</evidence>
<dbReference type="InterPro" id="IPR013852">
    <property type="entry name" value="Transl_elong_P/YeiP_CS"/>
</dbReference>
<evidence type="ECO:0000256" key="3">
    <source>
        <dbReference type="ARBA" id="ARBA00009479"/>
    </source>
</evidence>
<dbReference type="SMART" id="SM01185">
    <property type="entry name" value="EFP"/>
    <property type="match status" value="1"/>
</dbReference>
<dbReference type="GO" id="GO:0043043">
    <property type="term" value="P:peptide biosynthetic process"/>
    <property type="evidence" value="ECO:0007669"/>
    <property type="project" value="InterPro"/>
</dbReference>
<dbReference type="PIRSF" id="PIRSF005901">
    <property type="entry name" value="EF-P"/>
    <property type="match status" value="1"/>
</dbReference>
<name>A0A0F9N7J7_9ZZZZ</name>
<dbReference type="Pfam" id="PF01132">
    <property type="entry name" value="EFP"/>
    <property type="match status" value="1"/>
</dbReference>
<comment type="caution">
    <text evidence="9">The sequence shown here is derived from an EMBL/GenBank/DDBJ whole genome shotgun (WGS) entry which is preliminary data.</text>
</comment>
<dbReference type="Gene3D" id="2.40.50.140">
    <property type="entry name" value="Nucleic acid-binding proteins"/>
    <property type="match status" value="2"/>
</dbReference>
<dbReference type="InterPro" id="IPR011768">
    <property type="entry name" value="Transl_elongation_fac_P"/>
</dbReference>
<dbReference type="EMBL" id="LAZR01003700">
    <property type="protein sequence ID" value="KKN15560.1"/>
    <property type="molecule type" value="Genomic_DNA"/>
</dbReference>
<dbReference type="FunFam" id="2.40.50.140:FF:000004">
    <property type="entry name" value="Elongation factor P"/>
    <property type="match status" value="1"/>
</dbReference>
<dbReference type="InterPro" id="IPR014722">
    <property type="entry name" value="Rib_uL2_dom2"/>
</dbReference>
<dbReference type="InterPro" id="IPR020599">
    <property type="entry name" value="Transl_elong_fac_P/YeiP"/>
</dbReference>
<feature type="domain" description="Translation elongation factor P/YeiP central" evidence="8">
    <location>
        <begin position="67"/>
        <end position="121"/>
    </location>
</feature>
<dbReference type="Gene3D" id="2.30.30.30">
    <property type="match status" value="1"/>
</dbReference>